<evidence type="ECO:0000313" key="5">
    <source>
        <dbReference type="EMBL" id="CAH9081781.1"/>
    </source>
</evidence>
<comment type="caution">
    <text evidence="5">The sequence shown here is derived from an EMBL/GenBank/DDBJ whole genome shotgun (WGS) entry which is preliminary data.</text>
</comment>
<evidence type="ECO:0000256" key="2">
    <source>
        <dbReference type="ARBA" id="ARBA00022845"/>
    </source>
</evidence>
<dbReference type="Gene3D" id="1.25.10.10">
    <property type="entry name" value="Leucine-rich Repeat Variant"/>
    <property type="match status" value="1"/>
</dbReference>
<dbReference type="GO" id="GO:0006417">
    <property type="term" value="P:regulation of translation"/>
    <property type="evidence" value="ECO:0007669"/>
    <property type="project" value="UniProtKB-KW"/>
</dbReference>
<keyword evidence="1" id="KW-0677">Repeat</keyword>
<dbReference type="GO" id="GO:0005737">
    <property type="term" value="C:cytoplasm"/>
    <property type="evidence" value="ECO:0007669"/>
    <property type="project" value="TreeGrafter"/>
</dbReference>
<evidence type="ECO:0000256" key="1">
    <source>
        <dbReference type="ARBA" id="ARBA00022737"/>
    </source>
</evidence>
<dbReference type="InterPro" id="IPR011989">
    <property type="entry name" value="ARM-like"/>
</dbReference>
<sequence>MGSLHHRPALNCGLISSLEKELDEWRRRLQDSFSQEHNLLVFDRCAENTPKIPDNYNVEWNQFGGGPYSYNCNNIARNPKHEYECLSRLNDSKDVFVRMSKTHEGSLELQRLIKNGNQRDRQEVLDGIIGCIFEVMIDPHGHHLFRKILEFCDSSQLDTVFVTLTSCKDLLINTSLVKYGSSAVQRFIKKLKNTGLGHFVASILSMRFVELMISEHGRFVVQECFYTFEAKENEVFY</sequence>
<dbReference type="PANTHER" id="PTHR12537:SF137">
    <property type="entry name" value="PUMILIO HOMOLOG 16-RELATED"/>
    <property type="match status" value="1"/>
</dbReference>
<proteinExistence type="predicted"/>
<dbReference type="GO" id="GO:0003729">
    <property type="term" value="F:mRNA binding"/>
    <property type="evidence" value="ECO:0007669"/>
    <property type="project" value="TreeGrafter"/>
</dbReference>
<feature type="domain" description="PUM-HD" evidence="4">
    <location>
        <begin position="67"/>
        <end position="237"/>
    </location>
</feature>
<dbReference type="PANTHER" id="PTHR12537">
    <property type="entry name" value="RNA BINDING PROTEIN PUMILIO-RELATED"/>
    <property type="match status" value="1"/>
</dbReference>
<dbReference type="AlphaFoldDB" id="A0A9P0YYD4"/>
<dbReference type="Proteomes" id="UP001152484">
    <property type="component" value="Unassembled WGS sequence"/>
</dbReference>
<dbReference type="SUPFAM" id="SSF48371">
    <property type="entry name" value="ARM repeat"/>
    <property type="match status" value="1"/>
</dbReference>
<keyword evidence="6" id="KW-1185">Reference proteome</keyword>
<gene>
    <name evidence="5" type="ORF">CEURO_LOCUS7979</name>
</gene>
<accession>A0A9P0YYD4</accession>
<dbReference type="Pfam" id="PF00806">
    <property type="entry name" value="PUF"/>
    <property type="match status" value="3"/>
</dbReference>
<dbReference type="InterPro" id="IPR016024">
    <property type="entry name" value="ARM-type_fold"/>
</dbReference>
<keyword evidence="3" id="KW-0694">RNA-binding</keyword>
<dbReference type="OrthoDB" id="668540at2759"/>
<dbReference type="InterPro" id="IPR033133">
    <property type="entry name" value="PUM-HD"/>
</dbReference>
<evidence type="ECO:0000256" key="3">
    <source>
        <dbReference type="ARBA" id="ARBA00022884"/>
    </source>
</evidence>
<dbReference type="PROSITE" id="PS50303">
    <property type="entry name" value="PUM_HD"/>
    <property type="match status" value="1"/>
</dbReference>
<keyword evidence="2" id="KW-0810">Translation regulation</keyword>
<organism evidence="5 6">
    <name type="scientific">Cuscuta europaea</name>
    <name type="common">European dodder</name>
    <dbReference type="NCBI Taxonomy" id="41803"/>
    <lineage>
        <taxon>Eukaryota</taxon>
        <taxon>Viridiplantae</taxon>
        <taxon>Streptophyta</taxon>
        <taxon>Embryophyta</taxon>
        <taxon>Tracheophyta</taxon>
        <taxon>Spermatophyta</taxon>
        <taxon>Magnoliopsida</taxon>
        <taxon>eudicotyledons</taxon>
        <taxon>Gunneridae</taxon>
        <taxon>Pentapetalae</taxon>
        <taxon>asterids</taxon>
        <taxon>lamiids</taxon>
        <taxon>Solanales</taxon>
        <taxon>Convolvulaceae</taxon>
        <taxon>Cuscuteae</taxon>
        <taxon>Cuscuta</taxon>
        <taxon>Cuscuta subgen. Cuscuta</taxon>
    </lineage>
</organism>
<dbReference type="EMBL" id="CAMAPE010000015">
    <property type="protein sequence ID" value="CAH9081781.1"/>
    <property type="molecule type" value="Genomic_DNA"/>
</dbReference>
<dbReference type="SMART" id="SM00025">
    <property type="entry name" value="Pumilio"/>
    <property type="match status" value="2"/>
</dbReference>
<dbReference type="InterPro" id="IPR001313">
    <property type="entry name" value="Pumilio_RNA-bd_rpt"/>
</dbReference>
<reference evidence="5" key="1">
    <citation type="submission" date="2022-07" db="EMBL/GenBank/DDBJ databases">
        <authorList>
            <person name="Macas J."/>
            <person name="Novak P."/>
            <person name="Neumann P."/>
        </authorList>
    </citation>
    <scope>NUCLEOTIDE SEQUENCE</scope>
</reference>
<name>A0A9P0YYD4_CUSEU</name>
<evidence type="ECO:0000259" key="4">
    <source>
        <dbReference type="PROSITE" id="PS50303"/>
    </source>
</evidence>
<protein>
    <recommendedName>
        <fullName evidence="4">PUM-HD domain-containing protein</fullName>
    </recommendedName>
</protein>
<evidence type="ECO:0000313" key="6">
    <source>
        <dbReference type="Proteomes" id="UP001152484"/>
    </source>
</evidence>